<evidence type="ECO:0000313" key="3">
    <source>
        <dbReference type="EMBL" id="MBM7507924.1"/>
    </source>
</evidence>
<comment type="caution">
    <text evidence="3">The sequence shown here is derived from an EMBL/GenBank/DDBJ whole genome shotgun (WGS) entry which is preliminary data.</text>
</comment>
<dbReference type="EMBL" id="JAFBBZ010000001">
    <property type="protein sequence ID" value="MBM7507924.1"/>
    <property type="molecule type" value="Genomic_DNA"/>
</dbReference>
<sequence length="459" mass="47451">MSRPLREELERIAERAPVAEVPADTWERARRSVRRDALAVVAAVAAVVALVAGALAWLPDRAEVAPAEGDAGALPAYLPVPSGRQAVHSTDDLAVGAQAAAMVPDTPQGNRQVVAVDARTGEYRGLDLPRFGAAAGRDLSGTVHPVALSPDGTTLAYPTVSGLPVGATLRTGLGIVDLTTGEVRQVALEDAGRPVLVRTVSFSPGGGWLLWTGQPVLPRGSGRSFGDAAVSGRVAPGSTRSVPLPGRDRGTGLSVGIDDQGTVARVGASTRLLPVDDDSAPRAPPGVEGVVLSGTVDDSAVSHLVNTYQPGDDREAAYSWVTASRADPDAAPRRLGLADALLGATWRVLEWVDPDHVVVAVDVSEDGSTLETQVGVLTLAAGGATFETVLVSGPDAHALTVATDLLADGAAAVERPLPAFAEERRSRTWWWVGGGLALVGALALARAVVRRRAQRRSAR</sequence>
<dbReference type="Gene3D" id="2.120.10.30">
    <property type="entry name" value="TolB, C-terminal domain"/>
    <property type="match status" value="1"/>
</dbReference>
<evidence type="ECO:0000256" key="2">
    <source>
        <dbReference type="SAM" id="Phobius"/>
    </source>
</evidence>
<gene>
    <name evidence="3" type="ORF">JOE61_001738</name>
</gene>
<feature type="region of interest" description="Disordered" evidence="1">
    <location>
        <begin position="228"/>
        <end position="257"/>
    </location>
</feature>
<keyword evidence="2" id="KW-0812">Transmembrane</keyword>
<proteinExistence type="predicted"/>
<dbReference type="InterPro" id="IPR011042">
    <property type="entry name" value="6-blade_b-propeller_TolB-like"/>
</dbReference>
<protein>
    <recommendedName>
        <fullName evidence="5">WD40 repeat domain-containing protein</fullName>
    </recommendedName>
</protein>
<dbReference type="SUPFAM" id="SSF82171">
    <property type="entry name" value="DPP6 N-terminal domain-like"/>
    <property type="match status" value="1"/>
</dbReference>
<evidence type="ECO:0008006" key="5">
    <source>
        <dbReference type="Google" id="ProtNLM"/>
    </source>
</evidence>
<feature type="transmembrane region" description="Helical" evidence="2">
    <location>
        <begin position="37"/>
        <end position="58"/>
    </location>
</feature>
<evidence type="ECO:0000256" key="1">
    <source>
        <dbReference type="SAM" id="MobiDB-lite"/>
    </source>
</evidence>
<feature type="transmembrane region" description="Helical" evidence="2">
    <location>
        <begin position="429"/>
        <end position="449"/>
    </location>
</feature>
<keyword evidence="4" id="KW-1185">Reference proteome</keyword>
<reference evidence="3 4" key="1">
    <citation type="submission" date="2021-01" db="EMBL/GenBank/DDBJ databases">
        <title>Sequencing the genomes of 1000 actinobacteria strains.</title>
        <authorList>
            <person name="Klenk H.-P."/>
        </authorList>
    </citation>
    <scope>NUCLEOTIDE SEQUENCE [LARGE SCALE GENOMIC DNA]</scope>
    <source>
        <strain evidence="3 4">DSM 18239</strain>
    </source>
</reference>
<keyword evidence="2" id="KW-1133">Transmembrane helix</keyword>
<dbReference type="Proteomes" id="UP000732378">
    <property type="component" value="Unassembled WGS sequence"/>
</dbReference>
<accession>A0ABS2M9R7</accession>
<dbReference type="RefSeq" id="WP_193669688.1">
    <property type="nucleotide sequence ID" value="NZ_JACDTV010000010.1"/>
</dbReference>
<evidence type="ECO:0000313" key="4">
    <source>
        <dbReference type="Proteomes" id="UP000732378"/>
    </source>
</evidence>
<keyword evidence="2" id="KW-0472">Membrane</keyword>
<organism evidence="3 4">
    <name type="scientific">Nocardioides salarius</name>
    <dbReference type="NCBI Taxonomy" id="374513"/>
    <lineage>
        <taxon>Bacteria</taxon>
        <taxon>Bacillati</taxon>
        <taxon>Actinomycetota</taxon>
        <taxon>Actinomycetes</taxon>
        <taxon>Propionibacteriales</taxon>
        <taxon>Nocardioidaceae</taxon>
        <taxon>Nocardioides</taxon>
    </lineage>
</organism>
<name>A0ABS2M9R7_9ACTN</name>